<dbReference type="KEGG" id="cmah:C1I91_06535"/>
<organism evidence="2 3">
    <name type="scientific">Clostridium manihotivorum</name>
    <dbReference type="NCBI Taxonomy" id="2320868"/>
    <lineage>
        <taxon>Bacteria</taxon>
        <taxon>Bacillati</taxon>
        <taxon>Bacillota</taxon>
        <taxon>Clostridia</taxon>
        <taxon>Eubacteriales</taxon>
        <taxon>Clostridiaceae</taxon>
        <taxon>Clostridium</taxon>
    </lineage>
</organism>
<evidence type="ECO:0000313" key="3">
    <source>
        <dbReference type="Proteomes" id="UP000286268"/>
    </source>
</evidence>
<name>A0A3R5X0J9_9CLOT</name>
<protein>
    <submittedName>
        <fullName evidence="2">Sigma-70 family RNA polymerase sigma factor</fullName>
    </submittedName>
</protein>
<dbReference type="Gene3D" id="1.10.1740.10">
    <property type="match status" value="1"/>
</dbReference>
<dbReference type="RefSeq" id="WP_128212143.1">
    <property type="nucleotide sequence ID" value="NZ_CP025746.1"/>
</dbReference>
<sequence length="196" mass="23111">MDYKHIENLVLLCKEDNEEAKETLVSEFNPFIINLCKKSFVSGYEFDDIRNECYKTLFNCIKLYEPEKHRFVAYATNAMKNSVNCLIRKSVRRQLTDGSKVVMLDTNLENIDCCDMNYVEDIICQNQVKSQISSIINTLNEKEKELVLYIFFKGYSMKKYSDFKMIPYYKVVDMKTSILSKLKLAFKVDKYCNFTN</sequence>
<dbReference type="AlphaFoldDB" id="A0A3R5X0J9"/>
<dbReference type="SUPFAM" id="SSF88946">
    <property type="entry name" value="Sigma2 domain of RNA polymerase sigma factors"/>
    <property type="match status" value="1"/>
</dbReference>
<evidence type="ECO:0000259" key="1">
    <source>
        <dbReference type="Pfam" id="PF04542"/>
    </source>
</evidence>
<dbReference type="OrthoDB" id="1901170at2"/>
<dbReference type="NCBIfam" id="TIGR02937">
    <property type="entry name" value="sigma70-ECF"/>
    <property type="match status" value="1"/>
</dbReference>
<reference evidence="2 3" key="1">
    <citation type="submission" date="2018-01" db="EMBL/GenBank/DDBJ databases">
        <title>Genome Sequencing and Assembly of Anaerobacter polyendosporus strain CT4.</title>
        <authorList>
            <person name="Tachaapaikoon C."/>
            <person name="Sutheeworapong S."/>
            <person name="Jenjaroenpun P."/>
            <person name="Wongsurawat T."/>
            <person name="Nookeaw I."/>
            <person name="Cheawchanlertfa P."/>
            <person name="Kosugi A."/>
            <person name="Cheevadhanarak S."/>
            <person name="Ratanakhanokchai K."/>
        </authorList>
    </citation>
    <scope>NUCLEOTIDE SEQUENCE [LARGE SCALE GENOMIC DNA]</scope>
    <source>
        <strain evidence="2 3">CT4</strain>
    </source>
</reference>
<gene>
    <name evidence="2" type="ORF">C1I91_06535</name>
</gene>
<feature type="domain" description="RNA polymerase sigma-70 region 2" evidence="1">
    <location>
        <begin position="24"/>
        <end position="91"/>
    </location>
</feature>
<evidence type="ECO:0000313" key="2">
    <source>
        <dbReference type="EMBL" id="QAA31326.1"/>
    </source>
</evidence>
<dbReference type="InterPro" id="IPR013325">
    <property type="entry name" value="RNA_pol_sigma_r2"/>
</dbReference>
<proteinExistence type="predicted"/>
<dbReference type="GO" id="GO:0006352">
    <property type="term" value="P:DNA-templated transcription initiation"/>
    <property type="evidence" value="ECO:0007669"/>
    <property type="project" value="InterPro"/>
</dbReference>
<accession>A0A3R5X0J9</accession>
<dbReference type="InterPro" id="IPR014284">
    <property type="entry name" value="RNA_pol_sigma-70_dom"/>
</dbReference>
<dbReference type="EMBL" id="CP025746">
    <property type="protein sequence ID" value="QAA31326.1"/>
    <property type="molecule type" value="Genomic_DNA"/>
</dbReference>
<dbReference type="GO" id="GO:0003700">
    <property type="term" value="F:DNA-binding transcription factor activity"/>
    <property type="evidence" value="ECO:0007669"/>
    <property type="project" value="InterPro"/>
</dbReference>
<keyword evidence="3" id="KW-1185">Reference proteome</keyword>
<dbReference type="Proteomes" id="UP000286268">
    <property type="component" value="Chromosome"/>
</dbReference>
<dbReference type="Pfam" id="PF04542">
    <property type="entry name" value="Sigma70_r2"/>
    <property type="match status" value="1"/>
</dbReference>
<dbReference type="InterPro" id="IPR007627">
    <property type="entry name" value="RNA_pol_sigma70_r2"/>
</dbReference>